<dbReference type="Gene3D" id="3.40.50.1820">
    <property type="entry name" value="alpha/beta hydrolase"/>
    <property type="match status" value="1"/>
</dbReference>
<protein>
    <submittedName>
        <fullName evidence="3">Acetyl esterase/lipase</fullName>
    </submittedName>
</protein>
<gene>
    <name evidence="3" type="ORF">C8E89_102290</name>
</gene>
<feature type="domain" description="Alpha/beta hydrolase fold-3" evidence="2">
    <location>
        <begin position="73"/>
        <end position="275"/>
    </location>
</feature>
<dbReference type="Pfam" id="PF07859">
    <property type="entry name" value="Abhydrolase_3"/>
    <property type="match status" value="1"/>
</dbReference>
<reference evidence="4" key="1">
    <citation type="submission" date="2018-05" db="EMBL/GenBank/DDBJ databases">
        <authorList>
            <person name="Deangelis K."/>
            <person name="Huntemann M."/>
            <person name="Clum A."/>
            <person name="Pillay M."/>
            <person name="Palaniappan K."/>
            <person name="Varghese N."/>
            <person name="Mikhailova N."/>
            <person name="Stamatis D."/>
            <person name="Reddy T."/>
            <person name="Daum C."/>
            <person name="Shapiro N."/>
            <person name="Ivanova N."/>
            <person name="Kyrpides N."/>
            <person name="Woyke T."/>
        </authorList>
    </citation>
    <scope>NUCLEOTIDE SEQUENCE [LARGE SCALE GENOMIC DNA]</scope>
    <source>
        <strain evidence="4">GAS496</strain>
    </source>
</reference>
<reference evidence="3 4" key="2">
    <citation type="submission" date="2018-06" db="EMBL/GenBank/DDBJ databases">
        <title>Sequencing of bacterial isolates from soil warming experiment in Harvard Forest, Massachusetts, USA.</title>
        <authorList>
            <person name="Deangelis K.PhD."/>
        </authorList>
    </citation>
    <scope>NUCLEOTIDE SEQUENCE [LARGE SCALE GENOMIC DNA]</scope>
    <source>
        <strain evidence="3 4">GAS496</strain>
    </source>
</reference>
<comment type="caution">
    <text evidence="3">The sequence shown here is derived from an EMBL/GenBank/DDBJ whole genome shotgun (WGS) entry which is preliminary data.</text>
</comment>
<dbReference type="EMBL" id="QJJU01000002">
    <property type="protein sequence ID" value="PXX12165.1"/>
    <property type="molecule type" value="Genomic_DNA"/>
</dbReference>
<sequence>MITDRLDPALRDFASARTDLSASVLWVVRDSLNQRRAEAARDVNTVGVDIENREVLSVPVRIYSCGPSPAPAVIYCHSGAFVLGNLDTDHRQCVELARRARCTVISVDYRLAPEDPYPAGLDDAAAVLAWVADNGTKLGIDTTRLAVAGSSAGAALAALLAQRAAEGTAPPVVFQLLHQPVLDDRPMPSKDEFATTPGFDGPAVKLMWHHYLAGESVPADAVPARAGELTGAASTLITCSELDPLRDEAVDYALRLLWAGVSTELHVFPGTCHGFDSLLPEWDTSQRLFELQGVALRRALHEQEGQPSSRAMAAW</sequence>
<dbReference type="RefSeq" id="WP_110314809.1">
    <property type="nucleotide sequence ID" value="NZ_QJJU01000002.1"/>
</dbReference>
<keyword evidence="1" id="KW-0378">Hydrolase</keyword>
<name>A0A318HMF0_9MYCO</name>
<dbReference type="AlphaFoldDB" id="A0A318HMF0"/>
<dbReference type="PANTHER" id="PTHR48081:SF8">
    <property type="entry name" value="ALPHA_BETA HYDROLASE FOLD-3 DOMAIN-CONTAINING PROTEIN-RELATED"/>
    <property type="match status" value="1"/>
</dbReference>
<dbReference type="InterPro" id="IPR029058">
    <property type="entry name" value="AB_hydrolase_fold"/>
</dbReference>
<accession>A0A318HMF0</accession>
<proteinExistence type="predicted"/>
<dbReference type="InterPro" id="IPR050300">
    <property type="entry name" value="GDXG_lipolytic_enzyme"/>
</dbReference>
<dbReference type="OrthoDB" id="3181909at2"/>
<evidence type="ECO:0000259" key="2">
    <source>
        <dbReference type="Pfam" id="PF07859"/>
    </source>
</evidence>
<evidence type="ECO:0000313" key="4">
    <source>
        <dbReference type="Proteomes" id="UP000247781"/>
    </source>
</evidence>
<keyword evidence="4" id="KW-1185">Reference proteome</keyword>
<dbReference type="InterPro" id="IPR013094">
    <property type="entry name" value="AB_hydrolase_3"/>
</dbReference>
<dbReference type="SUPFAM" id="SSF53474">
    <property type="entry name" value="alpha/beta-Hydrolases"/>
    <property type="match status" value="1"/>
</dbReference>
<organism evidence="3 4">
    <name type="scientific">Mycolicibacterium moriokaense</name>
    <dbReference type="NCBI Taxonomy" id="39691"/>
    <lineage>
        <taxon>Bacteria</taxon>
        <taxon>Bacillati</taxon>
        <taxon>Actinomycetota</taxon>
        <taxon>Actinomycetes</taxon>
        <taxon>Mycobacteriales</taxon>
        <taxon>Mycobacteriaceae</taxon>
        <taxon>Mycolicibacterium</taxon>
    </lineage>
</organism>
<dbReference type="Proteomes" id="UP000247781">
    <property type="component" value="Unassembled WGS sequence"/>
</dbReference>
<dbReference type="PANTHER" id="PTHR48081">
    <property type="entry name" value="AB HYDROLASE SUPERFAMILY PROTEIN C4A8.06C"/>
    <property type="match status" value="1"/>
</dbReference>
<dbReference type="GO" id="GO:0016787">
    <property type="term" value="F:hydrolase activity"/>
    <property type="evidence" value="ECO:0007669"/>
    <property type="project" value="UniProtKB-KW"/>
</dbReference>
<evidence type="ECO:0000256" key="1">
    <source>
        <dbReference type="ARBA" id="ARBA00022801"/>
    </source>
</evidence>
<evidence type="ECO:0000313" key="3">
    <source>
        <dbReference type="EMBL" id="PXX12165.1"/>
    </source>
</evidence>